<name>A0A1V8M9K5_9GAMM</name>
<keyword evidence="7 10" id="KW-0574">Periplasm</keyword>
<dbReference type="AlphaFoldDB" id="A0A1V8M9K5"/>
<accession>A0A1V8M9K5</accession>
<dbReference type="RefSeq" id="WP_080522884.1">
    <property type="nucleotide sequence ID" value="NZ_LPUF01000001.1"/>
</dbReference>
<evidence type="ECO:0000256" key="3">
    <source>
        <dbReference type="ARBA" id="ARBA00011245"/>
    </source>
</evidence>
<keyword evidence="9 10" id="KW-0143">Chaperone</keyword>
<dbReference type="GO" id="GO:0042953">
    <property type="term" value="P:lipoprotein transport"/>
    <property type="evidence" value="ECO:0007669"/>
    <property type="project" value="InterPro"/>
</dbReference>
<keyword evidence="5 10" id="KW-0813">Transport</keyword>
<evidence type="ECO:0000256" key="6">
    <source>
        <dbReference type="ARBA" id="ARBA00022729"/>
    </source>
</evidence>
<dbReference type="Proteomes" id="UP000191980">
    <property type="component" value="Unassembled WGS sequence"/>
</dbReference>
<dbReference type="EMBL" id="LPUF01000001">
    <property type="protein sequence ID" value="OQK18280.1"/>
    <property type="molecule type" value="Genomic_DNA"/>
</dbReference>
<dbReference type="Pfam" id="PF03548">
    <property type="entry name" value="LolA"/>
    <property type="match status" value="1"/>
</dbReference>
<evidence type="ECO:0000256" key="7">
    <source>
        <dbReference type="ARBA" id="ARBA00022764"/>
    </source>
</evidence>
<dbReference type="InterPro" id="IPR018323">
    <property type="entry name" value="OM_lipoprot_carrier_LolA_Pbac"/>
</dbReference>
<dbReference type="GO" id="GO:0030288">
    <property type="term" value="C:outer membrane-bounded periplasmic space"/>
    <property type="evidence" value="ECO:0007669"/>
    <property type="project" value="TreeGrafter"/>
</dbReference>
<keyword evidence="11" id="KW-0449">Lipoprotein</keyword>
<dbReference type="SUPFAM" id="SSF89392">
    <property type="entry name" value="Prokaryotic lipoproteins and lipoprotein localization factors"/>
    <property type="match status" value="1"/>
</dbReference>
<protein>
    <recommendedName>
        <fullName evidence="4 10">Outer-membrane lipoprotein carrier protein</fullName>
    </recommendedName>
</protein>
<reference evidence="11 12" key="1">
    <citation type="submission" date="2015-12" db="EMBL/GenBank/DDBJ databases">
        <authorList>
            <person name="Shamseldin A."/>
            <person name="Moawad H."/>
            <person name="Abd El-Rahim W.M."/>
            <person name="Sadowsky M.J."/>
        </authorList>
    </citation>
    <scope>NUCLEOTIDE SEQUENCE [LARGE SCALE GENOMIC DNA]</scope>
    <source>
        <strain evidence="11 12">WF1</strain>
    </source>
</reference>
<evidence type="ECO:0000256" key="9">
    <source>
        <dbReference type="ARBA" id="ARBA00023186"/>
    </source>
</evidence>
<dbReference type="NCBIfam" id="TIGR00547">
    <property type="entry name" value="lolA"/>
    <property type="match status" value="1"/>
</dbReference>
<dbReference type="PANTHER" id="PTHR35869">
    <property type="entry name" value="OUTER-MEMBRANE LIPOPROTEIN CARRIER PROTEIN"/>
    <property type="match status" value="1"/>
</dbReference>
<sequence length="204" mass="22853" precursor="true">MSKILALSILLMSMIANADSTSAQKLEGFISRAKNLQAEFTQTSLDETGKVIQSSQGDFYLQQPGKFRWNYNQPYAQQIVSKDGKVWFYDADLEQLIIKKIDKSIGDTPALLLSGSVDLNAKYTIVRQRQEGDILWIKLTPKDTESSFKYILVGLKSDMLYGMELSDNFGQLTQIIFSNITLPKTLAPELFEFTAPAGTDVFEG</sequence>
<dbReference type="OrthoDB" id="9787361at2"/>
<proteinExistence type="inferred from homology"/>
<keyword evidence="6 10" id="KW-0732">Signal</keyword>
<evidence type="ECO:0000256" key="8">
    <source>
        <dbReference type="ARBA" id="ARBA00022927"/>
    </source>
</evidence>
<evidence type="ECO:0000256" key="5">
    <source>
        <dbReference type="ARBA" id="ARBA00022448"/>
    </source>
</evidence>
<comment type="subcellular location">
    <subcellularLocation>
        <location evidence="1 10">Periplasm</location>
    </subcellularLocation>
</comment>
<evidence type="ECO:0000256" key="4">
    <source>
        <dbReference type="ARBA" id="ARBA00014035"/>
    </source>
</evidence>
<dbReference type="HAMAP" id="MF_00240">
    <property type="entry name" value="LolA"/>
    <property type="match status" value="1"/>
</dbReference>
<evidence type="ECO:0000256" key="10">
    <source>
        <dbReference type="HAMAP-Rule" id="MF_00240"/>
    </source>
</evidence>
<dbReference type="STRING" id="1420851.AU255_10755"/>
<comment type="similarity">
    <text evidence="2 10">Belongs to the LolA family.</text>
</comment>
<organism evidence="11 12">
    <name type="scientific">Methyloprofundus sedimenti</name>
    <dbReference type="NCBI Taxonomy" id="1420851"/>
    <lineage>
        <taxon>Bacteria</taxon>
        <taxon>Pseudomonadati</taxon>
        <taxon>Pseudomonadota</taxon>
        <taxon>Gammaproteobacteria</taxon>
        <taxon>Methylococcales</taxon>
        <taxon>Methylococcaceae</taxon>
        <taxon>Methyloprofundus</taxon>
    </lineage>
</organism>
<comment type="function">
    <text evidence="10">Participates in the translocation of lipoproteins from the inner membrane to the outer membrane. Only forms a complex with a lipoprotein if the residue after the N-terminal Cys is not an aspartate (The Asp acts as a targeting signal to indicate that the lipoprotein should stay in the inner membrane).</text>
</comment>
<dbReference type="GO" id="GO:0044874">
    <property type="term" value="P:lipoprotein localization to outer membrane"/>
    <property type="evidence" value="ECO:0007669"/>
    <property type="project" value="UniProtKB-UniRule"/>
</dbReference>
<dbReference type="CDD" id="cd16325">
    <property type="entry name" value="LolA"/>
    <property type="match status" value="1"/>
</dbReference>
<comment type="subunit">
    <text evidence="3 10">Monomer.</text>
</comment>
<keyword evidence="12" id="KW-1185">Reference proteome</keyword>
<dbReference type="PANTHER" id="PTHR35869:SF1">
    <property type="entry name" value="OUTER-MEMBRANE LIPOPROTEIN CARRIER PROTEIN"/>
    <property type="match status" value="1"/>
</dbReference>
<dbReference type="InterPro" id="IPR004564">
    <property type="entry name" value="OM_lipoprot_carrier_LolA-like"/>
</dbReference>
<gene>
    <name evidence="10" type="primary">lolA</name>
    <name evidence="11" type="ORF">AU255_10755</name>
</gene>
<dbReference type="InterPro" id="IPR029046">
    <property type="entry name" value="LolA/LolB/LppX"/>
</dbReference>
<feature type="signal peptide" evidence="10">
    <location>
        <begin position="1"/>
        <end position="18"/>
    </location>
</feature>
<dbReference type="Gene3D" id="2.50.20.10">
    <property type="entry name" value="Lipoprotein localisation LolA/LolB/LppX"/>
    <property type="match status" value="1"/>
</dbReference>
<keyword evidence="8 10" id="KW-0653">Protein transport</keyword>
<evidence type="ECO:0000313" key="11">
    <source>
        <dbReference type="EMBL" id="OQK18280.1"/>
    </source>
</evidence>
<evidence type="ECO:0000256" key="1">
    <source>
        <dbReference type="ARBA" id="ARBA00004418"/>
    </source>
</evidence>
<comment type="caution">
    <text evidence="11">The sequence shown here is derived from an EMBL/GenBank/DDBJ whole genome shotgun (WGS) entry which is preliminary data.</text>
</comment>
<feature type="chain" id="PRO_5013414525" description="Outer-membrane lipoprotein carrier protein" evidence="10">
    <location>
        <begin position="19"/>
        <end position="204"/>
    </location>
</feature>
<evidence type="ECO:0000256" key="2">
    <source>
        <dbReference type="ARBA" id="ARBA00007615"/>
    </source>
</evidence>
<evidence type="ECO:0000313" key="12">
    <source>
        <dbReference type="Proteomes" id="UP000191980"/>
    </source>
</evidence>